<dbReference type="Proteomes" id="UP000028194">
    <property type="component" value="Chromosome"/>
</dbReference>
<dbReference type="HOGENOM" id="CLU_3263611_0_0_2"/>
<dbReference type="AlphaFoldDB" id="A0A075MTA1"/>
<organism evidence="1 2">
    <name type="scientific">Candidatus Nitrososphaera evergladensis SR1</name>
    <dbReference type="NCBI Taxonomy" id="1459636"/>
    <lineage>
        <taxon>Archaea</taxon>
        <taxon>Nitrososphaerota</taxon>
        <taxon>Nitrososphaeria</taxon>
        <taxon>Nitrososphaerales</taxon>
        <taxon>Nitrososphaeraceae</taxon>
        <taxon>Nitrososphaera</taxon>
    </lineage>
</organism>
<accession>A0A075MTA1</accession>
<dbReference type="EMBL" id="CP007174">
    <property type="protein sequence ID" value="AIF84786.1"/>
    <property type="molecule type" value="Genomic_DNA"/>
</dbReference>
<reference evidence="1 2" key="1">
    <citation type="journal article" date="2014" name="PLoS ONE">
        <title>Genome Sequence of Candidatus Nitrososphaera evergladensis from Group I.1b Enriched from Everglades Soil Reveals Novel Genomic Features of the Ammonia-Oxidizing Archaea.</title>
        <authorList>
            <person name="Zhalnina K.V."/>
            <person name="Dias R."/>
            <person name="Leonard M.T."/>
            <person name="Dorr de Quadros P."/>
            <person name="Camargo F.A."/>
            <person name="Drew J.C."/>
            <person name="Farmerie W.G."/>
            <person name="Daroub S.H."/>
            <person name="Triplett E.W."/>
        </authorList>
    </citation>
    <scope>NUCLEOTIDE SEQUENCE [LARGE SCALE GENOMIC DNA]</scope>
    <source>
        <strain evidence="1 2">SR1</strain>
    </source>
</reference>
<protein>
    <submittedName>
        <fullName evidence="1">Uncharacterized protein</fullName>
    </submittedName>
</protein>
<dbReference type="KEGG" id="nev:NTE_02744"/>
<dbReference type="STRING" id="1459636.NTE_02744"/>
<evidence type="ECO:0000313" key="2">
    <source>
        <dbReference type="Proteomes" id="UP000028194"/>
    </source>
</evidence>
<gene>
    <name evidence="1" type="ORF">NTE_02744</name>
</gene>
<name>A0A075MTA1_9ARCH</name>
<keyword evidence="2" id="KW-1185">Reference proteome</keyword>
<proteinExistence type="predicted"/>
<evidence type="ECO:0000313" key="1">
    <source>
        <dbReference type="EMBL" id="AIF84786.1"/>
    </source>
</evidence>
<sequence length="41" mass="4935">MIEERRVNAEERDTRIFAAKACNRLKNILWTFDGQYIVVYT</sequence>